<evidence type="ECO:0000256" key="11">
    <source>
        <dbReference type="SAM" id="Phobius"/>
    </source>
</evidence>
<keyword evidence="7 11" id="KW-1133">Transmembrane helix</keyword>
<evidence type="ECO:0000256" key="10">
    <source>
        <dbReference type="ARBA" id="ARBA00030775"/>
    </source>
</evidence>
<evidence type="ECO:0000256" key="9">
    <source>
        <dbReference type="ARBA" id="ARBA00025772"/>
    </source>
</evidence>
<dbReference type="InterPro" id="IPR022346">
    <property type="entry name" value="T2SS_GspH"/>
</dbReference>
<organism evidence="13 14">
    <name type="scientific">Arenimonas terrae</name>
    <dbReference type="NCBI Taxonomy" id="2546226"/>
    <lineage>
        <taxon>Bacteria</taxon>
        <taxon>Pseudomonadati</taxon>
        <taxon>Pseudomonadota</taxon>
        <taxon>Gammaproteobacteria</taxon>
        <taxon>Lysobacterales</taxon>
        <taxon>Lysobacteraceae</taxon>
        <taxon>Arenimonas</taxon>
    </lineage>
</organism>
<feature type="domain" description="General secretion pathway GspH" evidence="12">
    <location>
        <begin position="42"/>
        <end position="137"/>
    </location>
</feature>
<dbReference type="EMBL" id="SMDR01000001">
    <property type="protein sequence ID" value="TNJ35556.1"/>
    <property type="molecule type" value="Genomic_DNA"/>
</dbReference>
<dbReference type="InterPro" id="IPR045584">
    <property type="entry name" value="Pilin-like"/>
</dbReference>
<protein>
    <recommendedName>
        <fullName evidence="2">Type II secretion system protein H</fullName>
    </recommendedName>
    <alternativeName>
        <fullName evidence="10">General secretion pathway protein H</fullName>
    </alternativeName>
</protein>
<dbReference type="InterPro" id="IPR012902">
    <property type="entry name" value="N_methyl_site"/>
</dbReference>
<gene>
    <name evidence="13" type="primary">gspH</name>
    <name evidence="13" type="ORF">E1B00_07350</name>
</gene>
<dbReference type="GO" id="GO:0015628">
    <property type="term" value="P:protein secretion by the type II secretion system"/>
    <property type="evidence" value="ECO:0007669"/>
    <property type="project" value="InterPro"/>
</dbReference>
<evidence type="ECO:0000313" key="13">
    <source>
        <dbReference type="EMBL" id="TNJ35556.1"/>
    </source>
</evidence>
<dbReference type="RefSeq" id="WP_139447118.1">
    <property type="nucleotide sequence ID" value="NZ_SMDR01000001.1"/>
</dbReference>
<evidence type="ECO:0000256" key="7">
    <source>
        <dbReference type="ARBA" id="ARBA00022989"/>
    </source>
</evidence>
<dbReference type="SUPFAM" id="SSF54523">
    <property type="entry name" value="Pili subunits"/>
    <property type="match status" value="1"/>
</dbReference>
<dbReference type="AlphaFoldDB" id="A0A5C4RWB2"/>
<sequence>MKRLRGFSLIELTVVLVLIATLAGIGAMVITAALPGQQLRSAAREVAVQLRFTRAQAIATGRPQTFSMDVIGRRWSAAGQREGALPAELELVATTAREAQPADRTASVRFFPDGAATGGRFVLKRGDAAWRVDVAWLTGEVTLSRGEGRP</sequence>
<keyword evidence="5" id="KW-0997">Cell inner membrane</keyword>
<proteinExistence type="inferred from homology"/>
<dbReference type="NCBIfam" id="NF047827">
    <property type="entry name" value="T3SSXpsH"/>
    <property type="match status" value="1"/>
</dbReference>
<evidence type="ECO:0000256" key="1">
    <source>
        <dbReference type="ARBA" id="ARBA00004377"/>
    </source>
</evidence>
<dbReference type="Gene3D" id="3.30.700.10">
    <property type="entry name" value="Glycoprotein, Type 4 Pilin"/>
    <property type="match status" value="1"/>
</dbReference>
<keyword evidence="4" id="KW-0488">Methylation</keyword>
<keyword evidence="3" id="KW-1003">Cell membrane</keyword>
<dbReference type="GO" id="GO:0005886">
    <property type="term" value="C:plasma membrane"/>
    <property type="evidence" value="ECO:0007669"/>
    <property type="project" value="UniProtKB-SubCell"/>
</dbReference>
<keyword evidence="14" id="KW-1185">Reference proteome</keyword>
<dbReference type="GO" id="GO:0015627">
    <property type="term" value="C:type II protein secretion system complex"/>
    <property type="evidence" value="ECO:0007669"/>
    <property type="project" value="InterPro"/>
</dbReference>
<comment type="caution">
    <text evidence="13">The sequence shown here is derived from an EMBL/GenBank/DDBJ whole genome shotgun (WGS) entry which is preliminary data.</text>
</comment>
<accession>A0A5C4RWB2</accession>
<dbReference type="Pfam" id="PF12019">
    <property type="entry name" value="GspH"/>
    <property type="match status" value="1"/>
</dbReference>
<reference evidence="13 14" key="1">
    <citation type="submission" date="2019-03" db="EMBL/GenBank/DDBJ databases">
        <title>Arenimonas daejeonensis sp. nov., isolated from compost.</title>
        <authorList>
            <person name="Jeon C.O."/>
        </authorList>
    </citation>
    <scope>NUCLEOTIDE SEQUENCE [LARGE SCALE GENOMIC DNA]</scope>
    <source>
        <strain evidence="13 14">R29</strain>
    </source>
</reference>
<keyword evidence="6 11" id="KW-0812">Transmembrane</keyword>
<evidence type="ECO:0000256" key="4">
    <source>
        <dbReference type="ARBA" id="ARBA00022481"/>
    </source>
</evidence>
<evidence type="ECO:0000256" key="2">
    <source>
        <dbReference type="ARBA" id="ARBA00021549"/>
    </source>
</evidence>
<evidence type="ECO:0000256" key="5">
    <source>
        <dbReference type="ARBA" id="ARBA00022519"/>
    </source>
</evidence>
<dbReference type="Proteomes" id="UP000305760">
    <property type="component" value="Unassembled WGS sequence"/>
</dbReference>
<evidence type="ECO:0000256" key="3">
    <source>
        <dbReference type="ARBA" id="ARBA00022475"/>
    </source>
</evidence>
<feature type="transmembrane region" description="Helical" evidence="11">
    <location>
        <begin position="12"/>
        <end position="34"/>
    </location>
</feature>
<comment type="similarity">
    <text evidence="9">Belongs to the GSP H family.</text>
</comment>
<dbReference type="OrthoDB" id="8481584at2"/>
<comment type="subcellular location">
    <subcellularLocation>
        <location evidence="1">Cell inner membrane</location>
        <topology evidence="1">Single-pass membrane protein</topology>
    </subcellularLocation>
</comment>
<evidence type="ECO:0000313" key="14">
    <source>
        <dbReference type="Proteomes" id="UP000305760"/>
    </source>
</evidence>
<dbReference type="NCBIfam" id="TIGR02532">
    <property type="entry name" value="IV_pilin_GFxxxE"/>
    <property type="match status" value="1"/>
</dbReference>
<evidence type="ECO:0000256" key="6">
    <source>
        <dbReference type="ARBA" id="ARBA00022692"/>
    </source>
</evidence>
<evidence type="ECO:0000259" key="12">
    <source>
        <dbReference type="Pfam" id="PF12019"/>
    </source>
</evidence>
<evidence type="ECO:0000256" key="8">
    <source>
        <dbReference type="ARBA" id="ARBA00023136"/>
    </source>
</evidence>
<keyword evidence="8 11" id="KW-0472">Membrane</keyword>
<name>A0A5C4RWB2_9GAMM</name>